<dbReference type="SUPFAM" id="SSF53756">
    <property type="entry name" value="UDP-Glycosyltransferase/glycogen phosphorylase"/>
    <property type="match status" value="1"/>
</dbReference>
<dbReference type="InterPro" id="IPR028098">
    <property type="entry name" value="Glyco_trans_4-like_N"/>
</dbReference>
<evidence type="ECO:0000259" key="2">
    <source>
        <dbReference type="Pfam" id="PF13439"/>
    </source>
</evidence>
<dbReference type="PANTHER" id="PTHR12526:SF632">
    <property type="entry name" value="COLANIC ACID BIOSYNTHESIS GLYCOSYL TRANSFERASE WCAC-RELATED"/>
    <property type="match status" value="1"/>
</dbReference>
<dbReference type="Proteomes" id="UP001174867">
    <property type="component" value="Unassembled WGS sequence"/>
</dbReference>
<reference evidence="3 4" key="1">
    <citation type="submission" date="2023-07" db="EMBL/GenBank/DDBJ databases">
        <title>Citrobacter selenititolerans sp. nov., isolated from seleniferous soil.</title>
        <authorList>
            <person name="Zhang S."/>
            <person name="Li K."/>
            <person name="Peng J."/>
            <person name="Wang H."/>
            <person name="Sun J."/>
            <person name="Guo Y."/>
        </authorList>
    </citation>
    <scope>NUCLEOTIDE SEQUENCE [LARGE SCALE GENOMIC DNA]</scope>
    <source>
        <strain evidence="3 4">S2-9</strain>
    </source>
</reference>
<dbReference type="Gene3D" id="3.40.50.2000">
    <property type="entry name" value="Glycogen Phosphorylase B"/>
    <property type="match status" value="2"/>
</dbReference>
<evidence type="ECO:0000313" key="4">
    <source>
        <dbReference type="Proteomes" id="UP001174867"/>
    </source>
</evidence>
<dbReference type="RefSeq" id="WP_301698390.1">
    <property type="nucleotide sequence ID" value="NZ_JAUJYW010000003.1"/>
</dbReference>
<accession>A0ABT8PTC1</accession>
<dbReference type="InterPro" id="IPR023916">
    <property type="entry name" value="Colanic_acid_synth_WcaC"/>
</dbReference>
<evidence type="ECO:0000259" key="1">
    <source>
        <dbReference type="Pfam" id="PF00534"/>
    </source>
</evidence>
<dbReference type="Pfam" id="PF00534">
    <property type="entry name" value="Glycos_transf_1"/>
    <property type="match status" value="1"/>
</dbReference>
<organism evidence="3 4">
    <name type="scientific">Citrobacter enshiensis</name>
    <dbReference type="NCBI Taxonomy" id="2971264"/>
    <lineage>
        <taxon>Bacteria</taxon>
        <taxon>Pseudomonadati</taxon>
        <taxon>Pseudomonadota</taxon>
        <taxon>Gammaproteobacteria</taxon>
        <taxon>Enterobacterales</taxon>
        <taxon>Enterobacteriaceae</taxon>
        <taxon>Citrobacter</taxon>
    </lineage>
</organism>
<keyword evidence="4" id="KW-1185">Reference proteome</keyword>
<proteinExistence type="predicted"/>
<comment type="caution">
    <text evidence="3">The sequence shown here is derived from an EMBL/GenBank/DDBJ whole genome shotgun (WGS) entry which is preliminary data.</text>
</comment>
<sequence>MNILQFNVRLAEGGAAGVALDLHQRALQKGLTSRFVYGYGKGGKKSVSHHNYPHVMKQTPRLTSMANIALFRVFNRDLFGNLNNVYRSVTRTPGPVVLHFHVLHSYWLNLAEVVAFCEKVTNHKPDVTLVWTLHDHWSVTGRCAFTDGCEGWKSGCQKCPTLSNYPPVKVDRAHGLVDEKRQLFREMLALGCQFISPSQHVAEAFNSLYGAGRCRVINNGIDVATEAILSTLPPVVETQGRPKIAIVAHDLRYDGKTNQRLVRELIALGDKVELHTFGKFSPFEGANVINHGFETDKGTLMSALNQMDALLFSSRVDNYPLILCEALSIGVPVIATHSEAAREVLQKSGGKTFAEEEVAQLAQLSKSAIAKAVFGSTLAAFRERSRAAYSGDQMLEEYVSFYQNL</sequence>
<protein>
    <submittedName>
        <fullName evidence="3">Colanic acid biosynthesis glycosyltransferase WcaC</fullName>
    </submittedName>
</protein>
<name>A0ABT8PTC1_9ENTR</name>
<gene>
    <name evidence="3" type="primary">wcaC</name>
    <name evidence="3" type="ORF">Q0A17_09185</name>
</gene>
<dbReference type="EMBL" id="JAUJYW010000003">
    <property type="protein sequence ID" value="MDN8599580.1"/>
    <property type="molecule type" value="Genomic_DNA"/>
</dbReference>
<dbReference type="PANTHER" id="PTHR12526">
    <property type="entry name" value="GLYCOSYLTRANSFERASE"/>
    <property type="match status" value="1"/>
</dbReference>
<feature type="domain" description="Glycosyl transferase family 1" evidence="1">
    <location>
        <begin position="286"/>
        <end position="372"/>
    </location>
</feature>
<dbReference type="NCBIfam" id="TIGR04015">
    <property type="entry name" value="WcaC"/>
    <property type="match status" value="1"/>
</dbReference>
<dbReference type="InterPro" id="IPR001296">
    <property type="entry name" value="Glyco_trans_1"/>
</dbReference>
<evidence type="ECO:0000313" key="3">
    <source>
        <dbReference type="EMBL" id="MDN8599580.1"/>
    </source>
</evidence>
<feature type="domain" description="Glycosyltransferase subfamily 4-like N-terminal" evidence="2">
    <location>
        <begin position="13"/>
        <end position="224"/>
    </location>
</feature>
<dbReference type="Pfam" id="PF13439">
    <property type="entry name" value="Glyco_transf_4"/>
    <property type="match status" value="1"/>
</dbReference>